<dbReference type="Gene3D" id="1.25.40.10">
    <property type="entry name" value="Tetratricopeptide repeat domain"/>
    <property type="match status" value="1"/>
</dbReference>
<dbReference type="InterPro" id="IPR016032">
    <property type="entry name" value="Sig_transdc_resp-reg_C-effctor"/>
</dbReference>
<reference evidence="5 6" key="1">
    <citation type="submission" date="2022-10" db="EMBL/GenBank/DDBJ databases">
        <title>The complete genomes of actinobacterial strains from the NBC collection.</title>
        <authorList>
            <person name="Joergensen T.S."/>
            <person name="Alvarez Arevalo M."/>
            <person name="Sterndorff E.B."/>
            <person name="Faurdal D."/>
            <person name="Vuksanovic O."/>
            <person name="Mourched A.-S."/>
            <person name="Charusanti P."/>
            <person name="Shaw S."/>
            <person name="Blin K."/>
            <person name="Weber T."/>
        </authorList>
    </citation>
    <scope>NUCLEOTIDE SEQUENCE [LARGE SCALE GENOMIC DNA]</scope>
    <source>
        <strain evidence="5 6">NBC_00319</strain>
    </source>
</reference>
<dbReference type="Pfam" id="PF13191">
    <property type="entry name" value="AAA_16"/>
    <property type="match status" value="1"/>
</dbReference>
<protein>
    <submittedName>
        <fullName evidence="5">AAA family ATPase</fullName>
    </submittedName>
</protein>
<dbReference type="GO" id="GO:0003677">
    <property type="term" value="F:DNA binding"/>
    <property type="evidence" value="ECO:0007669"/>
    <property type="project" value="InterPro"/>
</dbReference>
<accession>A0AAU4K7L8</accession>
<dbReference type="InterPro" id="IPR003593">
    <property type="entry name" value="AAA+_ATPase"/>
</dbReference>
<proteinExistence type="predicted"/>
<sequence length="1136" mass="123004">MTTDGMELAVRLVGEVAVTHRDRVVHPRVVGGRRCDIVLGYLAVNRHREVTLEELADVLWPALRPQSWNSAVRGVLSRVRDALEMAGMPPDTVRSRAGNVRLTLPDGSVTDLEFARGCCDPSPDDTVTVQDARTALRLLDGPVLRDVEGGWADELRAEADALRVRAHEVNAEGSLRLAEYEAAISSAERLIAIDPLRESAYRTAIRGHMGLGERGRALQVAANCRQVLSHELGVAPSAATEELFLAVLRGDTPSGPPRSAGVIGRATELTAISDAVARASRGAGQVVIISGEAGSGKSTVAHAAMDQARAAGADVLFGRCSEEAVVPFEPLVEAIGDDLDAAGADVARERLRDTGAGIFHLIPKAAHRFPDVTPEPPLHDDRATITTAVLEWLTTSTRRGPTVLVIEDLHWASPATSAVIRYLIHASSRSRLCVIATVRDEFLDDTEVRSTLAGAERSTGLRRIRLAGLSVAEVGAIIEASGAALDPVTLVERTRGLPLFVESLIASHLSGSGESLPSSIAESVAQRERLLTGDAREVLQLCSVVGMVAPRIVLRTVTAALTDHAFAEALDDLVRQRLIIDSAEGTTVVLRHPLVQEAVYAEIAGTRRAELHSRVARALTDLGEVGVPEEYARLAHHLSRGRDADRARAVSYWWRAGTSAMTLGAYEDSVAFYRSAERRLIPRGDSADRCRLWVDLGRAQRKARDPGFRATLLGATDMARRLGDVDLQVTATLANDLQGILYVHLHSDSERIADLYDALDALEKVGRGNSGDAARLLSQLAIELIWVSDHTTRQTLLVRAIGAARAAGDRRALVTALSAVVVALRVPQCAAFRRQSYDELMELLAGSPDRRIDPLVAVWIARQQIEYGDLQAANRTAAVLTDAQVSRDPELTWLASYLRFAIDLAAGRLDRCDGRLADMLDIPSPPLESYTFGRLLGPVVALRTLRGDMSEVADARAALTERFDIVDTYRACLATALVDVGDADAAADLVAWYDRPRIEKIPVNNIWLATIATIGRVAAQVGNTEVCDVAYEILSAHPDENTISWASVYGTVHHHLGELSIALDEFDRAADHLDDARVAHRERGFDGWYAETLYLVALLEQRRDGRASEKSLDRARRAADEVGATAVRRRIDALTG</sequence>
<evidence type="ECO:0000313" key="5">
    <source>
        <dbReference type="EMBL" id="WUM22034.1"/>
    </source>
</evidence>
<name>A0AAU4K7L8_9NOCA</name>
<dbReference type="Gene3D" id="1.10.10.10">
    <property type="entry name" value="Winged helix-like DNA-binding domain superfamily/Winged helix DNA-binding domain"/>
    <property type="match status" value="1"/>
</dbReference>
<evidence type="ECO:0000256" key="1">
    <source>
        <dbReference type="ARBA" id="ARBA00022741"/>
    </source>
</evidence>
<evidence type="ECO:0000256" key="2">
    <source>
        <dbReference type="ARBA" id="ARBA00022840"/>
    </source>
</evidence>
<dbReference type="SUPFAM" id="SSF48452">
    <property type="entry name" value="TPR-like"/>
    <property type="match status" value="1"/>
</dbReference>
<keyword evidence="2" id="KW-0067">ATP-binding</keyword>
<keyword evidence="6" id="KW-1185">Reference proteome</keyword>
<dbReference type="GO" id="GO:0005524">
    <property type="term" value="F:ATP binding"/>
    <property type="evidence" value="ECO:0007669"/>
    <property type="project" value="UniProtKB-KW"/>
</dbReference>
<evidence type="ECO:0000313" key="6">
    <source>
        <dbReference type="Proteomes" id="UP001432128"/>
    </source>
</evidence>
<dbReference type="PANTHER" id="PTHR16305">
    <property type="entry name" value="TESTICULAR SOLUBLE ADENYLYL CYCLASE"/>
    <property type="match status" value="1"/>
</dbReference>
<feature type="domain" description="Bacterial transcriptional activator" evidence="4">
    <location>
        <begin position="110"/>
        <end position="248"/>
    </location>
</feature>
<dbReference type="SMART" id="SM01043">
    <property type="entry name" value="BTAD"/>
    <property type="match status" value="1"/>
</dbReference>
<feature type="domain" description="AAA+ ATPase" evidence="3">
    <location>
        <begin position="283"/>
        <end position="465"/>
    </location>
</feature>
<dbReference type="RefSeq" id="WP_328858972.1">
    <property type="nucleotide sequence ID" value="NZ_CP108021.1"/>
</dbReference>
<dbReference type="KEGG" id="whr:OG579_09805"/>
<dbReference type="PANTHER" id="PTHR16305:SF35">
    <property type="entry name" value="TRANSCRIPTIONAL ACTIVATOR DOMAIN"/>
    <property type="match status" value="1"/>
</dbReference>
<organism evidence="5 6">
    <name type="scientific">Williamsia herbipolensis</name>
    <dbReference type="NCBI Taxonomy" id="1603258"/>
    <lineage>
        <taxon>Bacteria</taxon>
        <taxon>Bacillati</taxon>
        <taxon>Actinomycetota</taxon>
        <taxon>Actinomycetes</taxon>
        <taxon>Mycobacteriales</taxon>
        <taxon>Nocardiaceae</taxon>
        <taxon>Williamsia</taxon>
    </lineage>
</organism>
<dbReference type="GO" id="GO:0006355">
    <property type="term" value="P:regulation of DNA-templated transcription"/>
    <property type="evidence" value="ECO:0007669"/>
    <property type="project" value="InterPro"/>
</dbReference>
<dbReference type="InterPro" id="IPR027417">
    <property type="entry name" value="P-loop_NTPase"/>
</dbReference>
<dbReference type="Proteomes" id="UP001432128">
    <property type="component" value="Chromosome"/>
</dbReference>
<evidence type="ECO:0000259" key="3">
    <source>
        <dbReference type="SMART" id="SM00382"/>
    </source>
</evidence>
<keyword evidence="1" id="KW-0547">Nucleotide-binding</keyword>
<dbReference type="GO" id="GO:0004016">
    <property type="term" value="F:adenylate cyclase activity"/>
    <property type="evidence" value="ECO:0007669"/>
    <property type="project" value="TreeGrafter"/>
</dbReference>
<gene>
    <name evidence="5" type="ORF">OG579_09805</name>
</gene>
<dbReference type="InterPro" id="IPR036388">
    <property type="entry name" value="WH-like_DNA-bd_sf"/>
</dbReference>
<dbReference type="InterPro" id="IPR041664">
    <property type="entry name" value="AAA_16"/>
</dbReference>
<dbReference type="Pfam" id="PF03704">
    <property type="entry name" value="BTAD"/>
    <property type="match status" value="1"/>
</dbReference>
<dbReference type="EMBL" id="CP108021">
    <property type="protein sequence ID" value="WUM22034.1"/>
    <property type="molecule type" value="Genomic_DNA"/>
</dbReference>
<evidence type="ECO:0000259" key="4">
    <source>
        <dbReference type="SMART" id="SM01043"/>
    </source>
</evidence>
<dbReference type="AlphaFoldDB" id="A0AAU4K7L8"/>
<dbReference type="InterPro" id="IPR011990">
    <property type="entry name" value="TPR-like_helical_dom_sf"/>
</dbReference>
<dbReference type="InterPro" id="IPR005158">
    <property type="entry name" value="BTAD"/>
</dbReference>
<dbReference type="SMART" id="SM00382">
    <property type="entry name" value="AAA"/>
    <property type="match status" value="1"/>
</dbReference>
<dbReference type="SUPFAM" id="SSF52540">
    <property type="entry name" value="P-loop containing nucleoside triphosphate hydrolases"/>
    <property type="match status" value="1"/>
</dbReference>
<dbReference type="SUPFAM" id="SSF46894">
    <property type="entry name" value="C-terminal effector domain of the bipartite response regulators"/>
    <property type="match status" value="1"/>
</dbReference>
<dbReference type="GO" id="GO:0005737">
    <property type="term" value="C:cytoplasm"/>
    <property type="evidence" value="ECO:0007669"/>
    <property type="project" value="TreeGrafter"/>
</dbReference>